<keyword evidence="5" id="KW-1185">Reference proteome</keyword>
<sequence length="94" mass="10494">MLSDILLIISMSFVLIGVFGVIRYETVLAKLLTSSVIDTAALIMLMIALIIKLGFSSMTFKLIIVLIFVLITNPVINHLIARNVYKKNKNNKEV</sequence>
<dbReference type="Pfam" id="PF03334">
    <property type="entry name" value="PhaG_MnhG_YufB"/>
    <property type="match status" value="1"/>
</dbReference>
<dbReference type="EMBL" id="AP028654">
    <property type="protein sequence ID" value="BEP28117.1"/>
    <property type="molecule type" value="Genomic_DNA"/>
</dbReference>
<feature type="transmembrane region" description="Helical" evidence="3">
    <location>
        <begin position="61"/>
        <end position="80"/>
    </location>
</feature>
<evidence type="ECO:0000256" key="2">
    <source>
        <dbReference type="ARBA" id="ARBA00008404"/>
    </source>
</evidence>
<dbReference type="RefSeq" id="WP_338536460.1">
    <property type="nucleotide sequence ID" value="NZ_AP028654.1"/>
</dbReference>
<feature type="transmembrane region" description="Helical" evidence="3">
    <location>
        <begin position="36"/>
        <end position="55"/>
    </location>
</feature>
<dbReference type="GO" id="GO:0015385">
    <property type="term" value="F:sodium:proton antiporter activity"/>
    <property type="evidence" value="ECO:0007669"/>
    <property type="project" value="TreeGrafter"/>
</dbReference>
<organism evidence="4 5">
    <name type="scientific">Helicovermis profundi</name>
    <dbReference type="NCBI Taxonomy" id="3065157"/>
    <lineage>
        <taxon>Bacteria</taxon>
        <taxon>Bacillati</taxon>
        <taxon>Bacillota</taxon>
        <taxon>Clostridia</taxon>
        <taxon>Helicovermis</taxon>
    </lineage>
</organism>
<reference evidence="4 5" key="1">
    <citation type="submission" date="2023-08" db="EMBL/GenBank/DDBJ databases">
        <title>Helicovermis profunda gen. nov., sp. nov., a novel mesophilic, fermentative bacterium within the Bacillota from a deep-sea hydrothermal vent chimney.</title>
        <authorList>
            <person name="Miyazaki U."/>
            <person name="Mizutani D."/>
            <person name="Hashimoto Y."/>
            <person name="Tame A."/>
            <person name="Sawayama S."/>
            <person name="Miyazaki J."/>
            <person name="Takai K."/>
            <person name="Nakagawa S."/>
        </authorList>
    </citation>
    <scope>NUCLEOTIDE SEQUENCE [LARGE SCALE GENOMIC DNA]</scope>
    <source>
        <strain evidence="4 5">S502</strain>
    </source>
</reference>
<evidence type="ECO:0000256" key="1">
    <source>
        <dbReference type="ARBA" id="ARBA00004141"/>
    </source>
</evidence>
<dbReference type="AlphaFoldDB" id="A0AAU9E655"/>
<accession>A0AAU9E655</accession>
<evidence type="ECO:0000256" key="3">
    <source>
        <dbReference type="SAM" id="Phobius"/>
    </source>
</evidence>
<dbReference type="PANTHER" id="PTHR34703:SF1">
    <property type="entry name" value="ANTIPORTER SUBUNIT MNHG2-RELATED"/>
    <property type="match status" value="1"/>
</dbReference>
<gene>
    <name evidence="4" type="ORF">HLPR_04480</name>
</gene>
<protein>
    <recommendedName>
        <fullName evidence="6">Cation:proton antiporter</fullName>
    </recommendedName>
</protein>
<dbReference type="InterPro" id="IPR005133">
    <property type="entry name" value="PhaG_MnhG_YufB"/>
</dbReference>
<name>A0AAU9E655_9FIRM</name>
<comment type="subcellular location">
    <subcellularLocation>
        <location evidence="1">Membrane</location>
        <topology evidence="1">Multi-pass membrane protein</topology>
    </subcellularLocation>
</comment>
<evidence type="ECO:0000313" key="5">
    <source>
        <dbReference type="Proteomes" id="UP001321786"/>
    </source>
</evidence>
<keyword evidence="3" id="KW-1133">Transmembrane helix</keyword>
<feature type="transmembrane region" description="Helical" evidence="3">
    <location>
        <begin position="6"/>
        <end position="24"/>
    </location>
</feature>
<dbReference type="KEGG" id="hprf:HLPR_04480"/>
<comment type="similarity">
    <text evidence="2">Belongs to the CPA3 antiporters (TC 2.A.63) subunit G family.</text>
</comment>
<evidence type="ECO:0000313" key="4">
    <source>
        <dbReference type="EMBL" id="BEP28117.1"/>
    </source>
</evidence>
<evidence type="ECO:0008006" key="6">
    <source>
        <dbReference type="Google" id="ProtNLM"/>
    </source>
</evidence>
<dbReference type="PANTHER" id="PTHR34703">
    <property type="entry name" value="ANTIPORTER SUBUNIT MNHG2-RELATED"/>
    <property type="match status" value="1"/>
</dbReference>
<dbReference type="Proteomes" id="UP001321786">
    <property type="component" value="Chromosome"/>
</dbReference>
<proteinExistence type="inferred from homology"/>
<keyword evidence="3" id="KW-0472">Membrane</keyword>
<keyword evidence="3" id="KW-0812">Transmembrane</keyword>